<feature type="compositionally biased region" description="Basic and acidic residues" evidence="5">
    <location>
        <begin position="192"/>
        <end position="208"/>
    </location>
</feature>
<feature type="region of interest" description="Disordered" evidence="5">
    <location>
        <begin position="188"/>
        <end position="208"/>
    </location>
</feature>
<dbReference type="PANTHER" id="PTHR33337:SF40">
    <property type="entry name" value="CENP-V_GFA DOMAIN-CONTAINING PROTEIN-RELATED"/>
    <property type="match status" value="1"/>
</dbReference>
<keyword evidence="3" id="KW-0862">Zinc</keyword>
<keyword evidence="2" id="KW-0479">Metal-binding</keyword>
<accession>A0A9W9JIK7</accession>
<evidence type="ECO:0000313" key="8">
    <source>
        <dbReference type="Proteomes" id="UP001150942"/>
    </source>
</evidence>
<dbReference type="PROSITE" id="PS51891">
    <property type="entry name" value="CENP_V_GFA"/>
    <property type="match status" value="1"/>
</dbReference>
<evidence type="ECO:0000256" key="3">
    <source>
        <dbReference type="ARBA" id="ARBA00022833"/>
    </source>
</evidence>
<feature type="domain" description="CENP-V/GFA" evidence="6">
    <location>
        <begin position="49"/>
        <end position="173"/>
    </location>
</feature>
<evidence type="ECO:0000256" key="1">
    <source>
        <dbReference type="ARBA" id="ARBA00005495"/>
    </source>
</evidence>
<evidence type="ECO:0000256" key="2">
    <source>
        <dbReference type="ARBA" id="ARBA00022723"/>
    </source>
</evidence>
<comment type="caution">
    <text evidence="7">The sequence shown here is derived from an EMBL/GenBank/DDBJ whole genome shotgun (WGS) entry which is preliminary data.</text>
</comment>
<dbReference type="InterPro" id="IPR011057">
    <property type="entry name" value="Mss4-like_sf"/>
</dbReference>
<protein>
    <submittedName>
        <fullName evidence="7">Glutathione-dependent formaldehyde-activating enzyme/centromere protein V</fullName>
    </submittedName>
</protein>
<evidence type="ECO:0000313" key="7">
    <source>
        <dbReference type="EMBL" id="KAJ5197639.1"/>
    </source>
</evidence>
<dbReference type="InterPro" id="IPR006913">
    <property type="entry name" value="CENP-V/GFA"/>
</dbReference>
<keyword evidence="4" id="KW-0456">Lyase</keyword>
<reference evidence="7" key="1">
    <citation type="submission" date="2022-11" db="EMBL/GenBank/DDBJ databases">
        <authorList>
            <person name="Petersen C."/>
        </authorList>
    </citation>
    <scope>NUCLEOTIDE SEQUENCE</scope>
    <source>
        <strain evidence="7">IBT 20477</strain>
    </source>
</reference>
<keyword evidence="8" id="KW-1185">Reference proteome</keyword>
<dbReference type="GO" id="GO:0016846">
    <property type="term" value="F:carbon-sulfur lyase activity"/>
    <property type="evidence" value="ECO:0007669"/>
    <property type="project" value="InterPro"/>
</dbReference>
<organism evidence="7 8">
    <name type="scientific">Penicillium cf. viridicatum</name>
    <dbReference type="NCBI Taxonomy" id="2972119"/>
    <lineage>
        <taxon>Eukaryota</taxon>
        <taxon>Fungi</taxon>
        <taxon>Dikarya</taxon>
        <taxon>Ascomycota</taxon>
        <taxon>Pezizomycotina</taxon>
        <taxon>Eurotiomycetes</taxon>
        <taxon>Eurotiomycetidae</taxon>
        <taxon>Eurotiales</taxon>
        <taxon>Aspergillaceae</taxon>
        <taxon>Penicillium</taxon>
    </lineage>
</organism>
<gene>
    <name evidence="7" type="ORF">N7449_008118</name>
</gene>
<dbReference type="OrthoDB" id="9970124at2759"/>
<evidence type="ECO:0000259" key="6">
    <source>
        <dbReference type="PROSITE" id="PS51891"/>
    </source>
</evidence>
<comment type="similarity">
    <text evidence="1">Belongs to the Gfa family.</text>
</comment>
<dbReference type="SUPFAM" id="SSF51316">
    <property type="entry name" value="Mss4-like"/>
    <property type="match status" value="1"/>
</dbReference>
<evidence type="ECO:0000256" key="5">
    <source>
        <dbReference type="SAM" id="MobiDB-lite"/>
    </source>
</evidence>
<evidence type="ECO:0000256" key="4">
    <source>
        <dbReference type="ARBA" id="ARBA00023239"/>
    </source>
</evidence>
<sequence>MAEISRNFIDPLPWPAHTNTLPESTPEGHWKHLPPYEVQSEEQFGPVKWRGKCFCGNITYLLKREKPLNAKYCHCRVCQVTHGAPLQWAAIFHKDDISFTSGTSGLAFYSSSHESRDHVLPTKVSCGNCRTPIMDEGRNMCLIFPELIELEGSSQQQREKREIFKPTCHIFYKSRVLDLPDGLPKWSGMENSSERLDDHGNRVGIKWE</sequence>
<dbReference type="Gene3D" id="3.90.1590.10">
    <property type="entry name" value="glutathione-dependent formaldehyde- activating enzyme (gfa)"/>
    <property type="match status" value="1"/>
</dbReference>
<dbReference type="GO" id="GO:0046872">
    <property type="term" value="F:metal ion binding"/>
    <property type="evidence" value="ECO:0007669"/>
    <property type="project" value="UniProtKB-KW"/>
</dbReference>
<proteinExistence type="inferred from homology"/>
<dbReference type="PANTHER" id="PTHR33337">
    <property type="entry name" value="GFA DOMAIN-CONTAINING PROTEIN"/>
    <property type="match status" value="1"/>
</dbReference>
<dbReference type="AlphaFoldDB" id="A0A9W9JIK7"/>
<name>A0A9W9JIK7_9EURO</name>
<dbReference type="Pfam" id="PF04828">
    <property type="entry name" value="GFA"/>
    <property type="match status" value="1"/>
</dbReference>
<dbReference type="Proteomes" id="UP001150942">
    <property type="component" value="Unassembled WGS sequence"/>
</dbReference>
<reference evidence="7" key="2">
    <citation type="journal article" date="2023" name="IMA Fungus">
        <title>Comparative genomic study of the Penicillium genus elucidates a diverse pangenome and 15 lateral gene transfer events.</title>
        <authorList>
            <person name="Petersen C."/>
            <person name="Sorensen T."/>
            <person name="Nielsen M.R."/>
            <person name="Sondergaard T.E."/>
            <person name="Sorensen J.L."/>
            <person name="Fitzpatrick D.A."/>
            <person name="Frisvad J.C."/>
            <person name="Nielsen K.L."/>
        </authorList>
    </citation>
    <scope>NUCLEOTIDE SEQUENCE</scope>
    <source>
        <strain evidence="7">IBT 20477</strain>
    </source>
</reference>
<dbReference type="EMBL" id="JAPQKQ010000005">
    <property type="protein sequence ID" value="KAJ5197639.1"/>
    <property type="molecule type" value="Genomic_DNA"/>
</dbReference>